<evidence type="ECO:0000256" key="5">
    <source>
        <dbReference type="ARBA" id="ARBA00022806"/>
    </source>
</evidence>
<accession>A0A9P5MMP5</accession>
<keyword evidence="4 11" id="KW-0378">Hydrolase</keyword>
<evidence type="ECO:0000259" key="10">
    <source>
        <dbReference type="PROSITE" id="PS51194"/>
    </source>
</evidence>
<keyword evidence="8" id="KW-0496">Mitochondrion</keyword>
<evidence type="ECO:0000256" key="8">
    <source>
        <dbReference type="ARBA" id="ARBA00023128"/>
    </source>
</evidence>
<sequence>MQRLLFRPLIPEPERLIFCIHQKNCLRKYSTSLTPRRFSSPSSSTLPSTSLRATEQAKHLAQLFRREAPSWATKVGVRQRLLRFGIPRHELPELLAAFVRDIQNSDALGFGEKTPAQLTRLSRDITSSSNRLAIDQALTSFLFTWATDPYHQKTVESTVSTDTLDRMTRLRTAVDFRRIADSFPFARKMRRKLILHVGPTNSGKTHTALRALAGARVGAYGGPLRLLAHEIYERLNTGQIVPLGVEAADNYEVDENSNLDVQVPGTPRAVLKHGNALFARPCSLLTGDELRNVEGATLSSCTVEMLSLDKRYDVVVIDEIQMIADSQRGAAWTAAVLGTAAEELHLCGEERAVQIIEALAKITGDELIVNRYQRLSPLEIAPRSLERDLTRIRKGDCVVTFSRTNIFNLKKDIEEKTGLRCAVVYGRLPPEIRAEQAALFNNSKSGFDVLVASDAIGMGLNLKIRRIVFETMSKWDGWMEVPLEVSQVKQIAGRAGRYGMGVESGVVTTLDPSDLPLLSAAMESKQEPLRYARVGFISSTIMDIFEALPRGSTATTVRDALLYCSALPPNMAVMDPNAKEAETTRYVDSFSQDLSFTERALMLHCPFPSMDDQCKAIMGQVLSTYRSKLSVDLRKILLDSGLLITLEQVLALKRTERVLTKPKRVLASLETLHSVLTIYAWFSLRNSIAFNAYDQAVALRKATQEAMDYCLRSLSVSSLIRRPERTLGIRAHLMHRPLISQASTLPPSNVSISLLTELAILYRNCPGPGYRNNASALEGDQDGVPTIHMLRPILIEPIALFYFCHPCQPPLP</sequence>
<dbReference type="EMBL" id="WHVB01000054">
    <property type="protein sequence ID" value="KAF8464725.1"/>
    <property type="molecule type" value="Genomic_DNA"/>
</dbReference>
<reference evidence="11" key="1">
    <citation type="submission" date="2019-10" db="EMBL/GenBank/DDBJ databases">
        <authorList>
            <consortium name="DOE Joint Genome Institute"/>
            <person name="Kuo A."/>
            <person name="Miyauchi S."/>
            <person name="Kiss E."/>
            <person name="Drula E."/>
            <person name="Kohler A."/>
            <person name="Sanchez-Garcia M."/>
            <person name="Andreopoulos B."/>
            <person name="Barry K.W."/>
            <person name="Bonito G."/>
            <person name="Buee M."/>
            <person name="Carver A."/>
            <person name="Chen C."/>
            <person name="Cichocki N."/>
            <person name="Clum A."/>
            <person name="Culley D."/>
            <person name="Crous P.W."/>
            <person name="Fauchery L."/>
            <person name="Girlanda M."/>
            <person name="Hayes R."/>
            <person name="Keri Z."/>
            <person name="LaButti K."/>
            <person name="Lipzen A."/>
            <person name="Lombard V."/>
            <person name="Magnuson J."/>
            <person name="Maillard F."/>
            <person name="Morin E."/>
            <person name="Murat C."/>
            <person name="Nolan M."/>
            <person name="Ohm R."/>
            <person name="Pangilinan J."/>
            <person name="Pereira M."/>
            <person name="Perotto S."/>
            <person name="Peter M."/>
            <person name="Riley R."/>
            <person name="Sitrit Y."/>
            <person name="Stielow B."/>
            <person name="Szollosi G."/>
            <person name="Zifcakova L."/>
            <person name="Stursova M."/>
            <person name="Spatafora J.W."/>
            <person name="Tedersoo L."/>
            <person name="Vaario L.-M."/>
            <person name="Yamada A."/>
            <person name="Yan M."/>
            <person name="Wang P."/>
            <person name="Xu J."/>
            <person name="Bruns T."/>
            <person name="Baldrian P."/>
            <person name="Vilgalys R."/>
            <person name="Henrissat B."/>
            <person name="Grigoriev I.V."/>
            <person name="Hibbett D."/>
            <person name="Nagy L.G."/>
            <person name="Martin F.M."/>
        </authorList>
    </citation>
    <scope>NUCLEOTIDE SEQUENCE</scope>
    <source>
        <strain evidence="11">Prilba</strain>
    </source>
</reference>
<dbReference type="PANTHER" id="PTHR12131">
    <property type="entry name" value="ATP-DEPENDENT RNA AND DNA HELICASE"/>
    <property type="match status" value="1"/>
</dbReference>
<keyword evidence="5" id="KW-0347">Helicase</keyword>
<dbReference type="Gene3D" id="1.20.58.1080">
    <property type="match status" value="1"/>
</dbReference>
<evidence type="ECO:0000313" key="11">
    <source>
        <dbReference type="EMBL" id="KAF8464725.1"/>
    </source>
</evidence>
<dbReference type="InterPro" id="IPR050699">
    <property type="entry name" value="RNA-DNA_Helicase"/>
</dbReference>
<evidence type="ECO:0000256" key="2">
    <source>
        <dbReference type="ARBA" id="ARBA00012552"/>
    </source>
</evidence>
<dbReference type="InterPro" id="IPR027417">
    <property type="entry name" value="P-loop_NTPase"/>
</dbReference>
<organism evidence="11 12">
    <name type="scientific">Russula ochroleuca</name>
    <dbReference type="NCBI Taxonomy" id="152965"/>
    <lineage>
        <taxon>Eukaryota</taxon>
        <taxon>Fungi</taxon>
        <taxon>Dikarya</taxon>
        <taxon>Basidiomycota</taxon>
        <taxon>Agaricomycotina</taxon>
        <taxon>Agaricomycetes</taxon>
        <taxon>Russulales</taxon>
        <taxon>Russulaceae</taxon>
        <taxon>Russula</taxon>
    </lineage>
</organism>
<dbReference type="Gene3D" id="3.40.50.300">
    <property type="entry name" value="P-loop containing nucleotide triphosphate hydrolases"/>
    <property type="match status" value="2"/>
</dbReference>
<feature type="domain" description="Helicase C-terminal" evidence="10">
    <location>
        <begin position="384"/>
        <end position="545"/>
    </location>
</feature>
<comment type="caution">
    <text evidence="11">The sequence shown here is derived from an EMBL/GenBank/DDBJ whole genome shotgun (WGS) entry which is preliminary data.</text>
</comment>
<dbReference type="OrthoDB" id="6692397at2759"/>
<comment type="subcellular location">
    <subcellularLocation>
        <location evidence="1">Mitochondrion</location>
    </subcellularLocation>
</comment>
<evidence type="ECO:0000256" key="4">
    <source>
        <dbReference type="ARBA" id="ARBA00022801"/>
    </source>
</evidence>
<dbReference type="GO" id="GO:0003724">
    <property type="term" value="F:RNA helicase activity"/>
    <property type="evidence" value="ECO:0007669"/>
    <property type="project" value="UniProtKB-EC"/>
</dbReference>
<reference evidence="11" key="2">
    <citation type="journal article" date="2020" name="Nat. Commun.">
        <title>Large-scale genome sequencing of mycorrhizal fungi provides insights into the early evolution of symbiotic traits.</title>
        <authorList>
            <person name="Miyauchi S."/>
            <person name="Kiss E."/>
            <person name="Kuo A."/>
            <person name="Drula E."/>
            <person name="Kohler A."/>
            <person name="Sanchez-Garcia M."/>
            <person name="Morin E."/>
            <person name="Andreopoulos B."/>
            <person name="Barry K.W."/>
            <person name="Bonito G."/>
            <person name="Buee M."/>
            <person name="Carver A."/>
            <person name="Chen C."/>
            <person name="Cichocki N."/>
            <person name="Clum A."/>
            <person name="Culley D."/>
            <person name="Crous P.W."/>
            <person name="Fauchery L."/>
            <person name="Girlanda M."/>
            <person name="Hayes R.D."/>
            <person name="Keri Z."/>
            <person name="LaButti K."/>
            <person name="Lipzen A."/>
            <person name="Lombard V."/>
            <person name="Magnuson J."/>
            <person name="Maillard F."/>
            <person name="Murat C."/>
            <person name="Nolan M."/>
            <person name="Ohm R.A."/>
            <person name="Pangilinan J."/>
            <person name="Pereira M.F."/>
            <person name="Perotto S."/>
            <person name="Peter M."/>
            <person name="Pfister S."/>
            <person name="Riley R."/>
            <person name="Sitrit Y."/>
            <person name="Stielow J.B."/>
            <person name="Szollosi G."/>
            <person name="Zifcakova L."/>
            <person name="Stursova M."/>
            <person name="Spatafora J.W."/>
            <person name="Tedersoo L."/>
            <person name="Vaario L.M."/>
            <person name="Yamada A."/>
            <person name="Yan M."/>
            <person name="Wang P."/>
            <person name="Xu J."/>
            <person name="Bruns T."/>
            <person name="Baldrian P."/>
            <person name="Vilgalys R."/>
            <person name="Dunand C."/>
            <person name="Henrissat B."/>
            <person name="Grigoriev I.V."/>
            <person name="Hibbett D."/>
            <person name="Nagy L.G."/>
            <person name="Martin F.M."/>
        </authorList>
    </citation>
    <scope>NUCLEOTIDE SEQUENCE</scope>
    <source>
        <strain evidence="11">Prilba</strain>
    </source>
</reference>
<dbReference type="EC" id="3.6.4.13" evidence="2"/>
<dbReference type="PROSITE" id="PS51194">
    <property type="entry name" value="HELICASE_CTER"/>
    <property type="match status" value="1"/>
</dbReference>
<dbReference type="Pfam" id="PF00271">
    <property type="entry name" value="Helicase_C"/>
    <property type="match status" value="1"/>
</dbReference>
<dbReference type="PANTHER" id="PTHR12131:SF1">
    <property type="entry name" value="ATP-DEPENDENT RNA HELICASE SUPV3L1, MITOCHONDRIAL-RELATED"/>
    <property type="match status" value="1"/>
</dbReference>
<dbReference type="GO" id="GO:0005524">
    <property type="term" value="F:ATP binding"/>
    <property type="evidence" value="ECO:0007669"/>
    <property type="project" value="UniProtKB-KW"/>
</dbReference>
<dbReference type="InterPro" id="IPR044774">
    <property type="entry name" value="Suv3_DEXQc"/>
</dbReference>
<comment type="catalytic activity">
    <reaction evidence="9">
        <text>ATP + H2O = ADP + phosphate + H(+)</text>
        <dbReference type="Rhea" id="RHEA:13065"/>
        <dbReference type="ChEBI" id="CHEBI:15377"/>
        <dbReference type="ChEBI" id="CHEBI:15378"/>
        <dbReference type="ChEBI" id="CHEBI:30616"/>
        <dbReference type="ChEBI" id="CHEBI:43474"/>
        <dbReference type="ChEBI" id="CHEBI:456216"/>
        <dbReference type="EC" id="3.6.4.13"/>
    </reaction>
</comment>
<dbReference type="InterPro" id="IPR022192">
    <property type="entry name" value="SUV3_C"/>
</dbReference>
<evidence type="ECO:0000256" key="9">
    <source>
        <dbReference type="ARBA" id="ARBA00047984"/>
    </source>
</evidence>
<dbReference type="CDD" id="cd18805">
    <property type="entry name" value="SF2_C_suv3"/>
    <property type="match status" value="1"/>
</dbReference>
<evidence type="ECO:0000256" key="3">
    <source>
        <dbReference type="ARBA" id="ARBA00022741"/>
    </source>
</evidence>
<dbReference type="InterPro" id="IPR001650">
    <property type="entry name" value="Helicase_C-like"/>
</dbReference>
<name>A0A9P5MMP5_9AGAM</name>
<keyword evidence="3" id="KW-0547">Nucleotide-binding</keyword>
<dbReference type="SUPFAM" id="SSF52540">
    <property type="entry name" value="P-loop containing nucleoside triphosphate hydrolases"/>
    <property type="match status" value="1"/>
</dbReference>
<dbReference type="Pfam" id="PF12513">
    <property type="entry name" value="SUV3_C"/>
    <property type="match status" value="1"/>
</dbReference>
<dbReference type="AlphaFoldDB" id="A0A9P5MMP5"/>
<evidence type="ECO:0000256" key="7">
    <source>
        <dbReference type="ARBA" id="ARBA00022946"/>
    </source>
</evidence>
<evidence type="ECO:0000256" key="1">
    <source>
        <dbReference type="ARBA" id="ARBA00004173"/>
    </source>
</evidence>
<evidence type="ECO:0000256" key="6">
    <source>
        <dbReference type="ARBA" id="ARBA00022840"/>
    </source>
</evidence>
<keyword evidence="12" id="KW-1185">Reference proteome</keyword>
<dbReference type="GO" id="GO:0000965">
    <property type="term" value="P:mitochondrial RNA 3'-end processing"/>
    <property type="evidence" value="ECO:0007669"/>
    <property type="project" value="TreeGrafter"/>
</dbReference>
<protein>
    <recommendedName>
        <fullName evidence="2">RNA helicase</fullName>
        <ecNumber evidence="2">3.6.4.13</ecNumber>
    </recommendedName>
</protein>
<dbReference type="InterPro" id="IPR055206">
    <property type="entry name" value="DEXQc_SUV3"/>
</dbReference>
<dbReference type="GO" id="GO:0045025">
    <property type="term" value="C:mitochondrial degradosome"/>
    <property type="evidence" value="ECO:0007669"/>
    <property type="project" value="TreeGrafter"/>
</dbReference>
<keyword evidence="6" id="KW-0067">ATP-binding</keyword>
<dbReference type="FunFam" id="3.40.50.300:FF:000957">
    <property type="entry name" value="ATP-dependent RNA helicase SUV3L, mitochondrial"/>
    <property type="match status" value="1"/>
</dbReference>
<evidence type="ECO:0000313" key="12">
    <source>
        <dbReference type="Proteomes" id="UP000759537"/>
    </source>
</evidence>
<dbReference type="GO" id="GO:0016787">
    <property type="term" value="F:hydrolase activity"/>
    <property type="evidence" value="ECO:0007669"/>
    <property type="project" value="UniProtKB-KW"/>
</dbReference>
<dbReference type="Pfam" id="PF22527">
    <property type="entry name" value="DEXQc_Suv3"/>
    <property type="match status" value="2"/>
</dbReference>
<dbReference type="CDD" id="cd17913">
    <property type="entry name" value="DEXQc_Suv3"/>
    <property type="match status" value="1"/>
</dbReference>
<dbReference type="SMART" id="SM00490">
    <property type="entry name" value="HELICc"/>
    <property type="match status" value="1"/>
</dbReference>
<gene>
    <name evidence="11" type="ORF">DFH94DRAFT_784934</name>
</gene>
<proteinExistence type="predicted"/>
<keyword evidence="7" id="KW-0809">Transit peptide</keyword>
<dbReference type="Proteomes" id="UP000759537">
    <property type="component" value="Unassembled WGS sequence"/>
</dbReference>